<dbReference type="Gene3D" id="3.30.160.60">
    <property type="entry name" value="Classic Zinc Finger"/>
    <property type="match status" value="1"/>
</dbReference>
<evidence type="ECO:0000256" key="6">
    <source>
        <dbReference type="ARBA" id="ARBA00022833"/>
    </source>
</evidence>
<reference evidence="11 12" key="1">
    <citation type="journal article" date="2013" name="Genome Biol.">
        <title>The genome sequence of the most widely cultivated cacao type and its use to identify candidate genes regulating pod color.</title>
        <authorList>
            <person name="Motamayor J.C."/>
            <person name="Mockaitis K."/>
            <person name="Schmutz J."/>
            <person name="Haiminen N."/>
            <person name="Iii D.L."/>
            <person name="Cornejo O."/>
            <person name="Findley S.D."/>
            <person name="Zheng P."/>
            <person name="Utro F."/>
            <person name="Royaert S."/>
            <person name="Saski C."/>
            <person name="Jenkins J."/>
            <person name="Podicheti R."/>
            <person name="Zhao M."/>
            <person name="Scheffler B.E."/>
            <person name="Stack J.C."/>
            <person name="Feltus F.A."/>
            <person name="Mustiga G.M."/>
            <person name="Amores F."/>
            <person name="Phillips W."/>
            <person name="Marelli J.P."/>
            <person name="May G.D."/>
            <person name="Shapiro H."/>
            <person name="Ma J."/>
            <person name="Bustamante C.D."/>
            <person name="Schnell R.J."/>
            <person name="Main D."/>
            <person name="Gilbert D."/>
            <person name="Parida L."/>
            <person name="Kuhn D.N."/>
        </authorList>
    </citation>
    <scope>NUCLEOTIDE SEQUENCE [LARGE SCALE GENOMIC DNA]</scope>
    <source>
        <strain evidence="12">cv. Matina 1-6</strain>
    </source>
</reference>
<feature type="domain" description="C2H2-type" evidence="10">
    <location>
        <begin position="76"/>
        <end position="103"/>
    </location>
</feature>
<evidence type="ECO:0000256" key="4">
    <source>
        <dbReference type="ARBA" id="ARBA00022771"/>
    </source>
</evidence>
<comment type="subcellular location">
    <subcellularLocation>
        <location evidence="1">Nucleus</location>
    </subcellularLocation>
</comment>
<keyword evidence="12" id="KW-1185">Reference proteome</keyword>
<dbReference type="InterPro" id="IPR045320">
    <property type="entry name" value="JAGGED/SL1-like"/>
</dbReference>
<dbReference type="PANTHER" id="PTHR45730:SF32">
    <property type="entry name" value="ZINC FINGER PROTEIN JAGGED"/>
    <property type="match status" value="1"/>
</dbReference>
<dbReference type="Proteomes" id="UP000026915">
    <property type="component" value="Chromosome 2"/>
</dbReference>
<feature type="region of interest" description="Disordered" evidence="9">
    <location>
        <begin position="36"/>
        <end position="70"/>
    </location>
</feature>
<evidence type="ECO:0000256" key="2">
    <source>
        <dbReference type="ARBA" id="ARBA00022473"/>
    </source>
</evidence>
<dbReference type="FunCoup" id="A0A061E5A9">
    <property type="interactions" value="2"/>
</dbReference>
<organism evidence="11 12">
    <name type="scientific">Theobroma cacao</name>
    <name type="common">Cacao</name>
    <name type="synonym">Cocoa</name>
    <dbReference type="NCBI Taxonomy" id="3641"/>
    <lineage>
        <taxon>Eukaryota</taxon>
        <taxon>Viridiplantae</taxon>
        <taxon>Streptophyta</taxon>
        <taxon>Embryophyta</taxon>
        <taxon>Tracheophyta</taxon>
        <taxon>Spermatophyta</taxon>
        <taxon>Magnoliopsida</taxon>
        <taxon>eudicotyledons</taxon>
        <taxon>Gunneridae</taxon>
        <taxon>Pentapetalae</taxon>
        <taxon>rosids</taxon>
        <taxon>malvids</taxon>
        <taxon>Malvales</taxon>
        <taxon>Malvaceae</taxon>
        <taxon>Byttnerioideae</taxon>
        <taxon>Theobroma</taxon>
    </lineage>
</organism>
<dbReference type="InParanoid" id="A0A061E5A9"/>
<dbReference type="GO" id="GO:0048653">
    <property type="term" value="P:anther development"/>
    <property type="evidence" value="ECO:0007669"/>
    <property type="project" value="UniProtKB-ARBA"/>
</dbReference>
<feature type="region of interest" description="Disordered" evidence="9">
    <location>
        <begin position="238"/>
        <end position="258"/>
    </location>
</feature>
<accession>A0A061E5A9</accession>
<dbReference type="GO" id="GO:0048440">
    <property type="term" value="P:carpel development"/>
    <property type="evidence" value="ECO:0007669"/>
    <property type="project" value="UniProtKB-ARBA"/>
</dbReference>
<sequence length="367" mass="40254">MSPERLSSHLKDCLPHIFLSFSVGTMRPEKNPLDLNNLPDDYTRDGKQVFEDGSSSGYRKKKSGAKDGKDECGKVYECRFCSLKFCKSQALGGHMNRHRQERETETLNRARQLVFNNDNLAAQGHLGCHPSYHPGGNVGDPTLPFRSVYPPRLYSGSSSTLMPPPLQPPQPYIHPSPSRLSSYPSQYPTHPMNDYYVGHVLGSSSSSQYPHQNLNYLGEPESNYTCIGAPVGHGLGPGSSRGADLGGGGGVAGGRDVSLSNQEEGLNWGRSYAGGTQQRLDHPSPINRFQDGQRERLNKLTNGFGLELWGLEGVELFCTKATVRNGDYSWETLVCFSCCIHPTLTGAGGGVVLFLSLQNQNWDLLDF</sequence>
<evidence type="ECO:0000259" key="10">
    <source>
        <dbReference type="PROSITE" id="PS50157"/>
    </source>
</evidence>
<evidence type="ECO:0000256" key="3">
    <source>
        <dbReference type="ARBA" id="ARBA00022723"/>
    </source>
</evidence>
<keyword evidence="6" id="KW-0862">Zinc</keyword>
<dbReference type="PROSITE" id="PS50157">
    <property type="entry name" value="ZINC_FINGER_C2H2_2"/>
    <property type="match status" value="1"/>
</dbReference>
<keyword evidence="3" id="KW-0479">Metal-binding</keyword>
<name>A0A061E5A9_THECC</name>
<keyword evidence="7" id="KW-0539">Nucleus</keyword>
<dbReference type="AlphaFoldDB" id="A0A061E5A9"/>
<evidence type="ECO:0000256" key="7">
    <source>
        <dbReference type="ARBA" id="ARBA00023242"/>
    </source>
</evidence>
<dbReference type="STRING" id="3641.A0A061E5A9"/>
<evidence type="ECO:0000256" key="9">
    <source>
        <dbReference type="SAM" id="MobiDB-lite"/>
    </source>
</evidence>
<evidence type="ECO:0000313" key="12">
    <source>
        <dbReference type="Proteomes" id="UP000026915"/>
    </source>
</evidence>
<dbReference type="Gramene" id="EOY00165">
    <property type="protein sequence ID" value="EOY00165"/>
    <property type="gene ID" value="TCM_009828"/>
</dbReference>
<protein>
    <submittedName>
        <fullName evidence="11">C2H2 and C2HC zinc fingers superfamily protein</fullName>
    </submittedName>
</protein>
<dbReference type="HOGENOM" id="CLU_062933_0_0_1"/>
<feature type="compositionally biased region" description="Basic and acidic residues" evidence="9">
    <location>
        <begin position="41"/>
        <end position="50"/>
    </location>
</feature>
<dbReference type="GO" id="GO:0030154">
    <property type="term" value="P:cell differentiation"/>
    <property type="evidence" value="ECO:0007669"/>
    <property type="project" value="UniProtKB-KW"/>
</dbReference>
<dbReference type="GO" id="GO:0003700">
    <property type="term" value="F:DNA-binding transcription factor activity"/>
    <property type="evidence" value="ECO:0007669"/>
    <property type="project" value="InterPro"/>
</dbReference>
<gene>
    <name evidence="11" type="ORF">TCM_009828</name>
</gene>
<dbReference type="GO" id="GO:0005634">
    <property type="term" value="C:nucleus"/>
    <property type="evidence" value="ECO:0007669"/>
    <property type="project" value="UniProtKB-SubCell"/>
</dbReference>
<dbReference type="eggNOG" id="ENOG502QUI4">
    <property type="taxonomic scope" value="Eukaryota"/>
</dbReference>
<keyword evidence="2" id="KW-0217">Developmental protein</keyword>
<evidence type="ECO:0000256" key="8">
    <source>
        <dbReference type="PROSITE-ProRule" id="PRU00042"/>
    </source>
</evidence>
<dbReference type="OMA" id="MNDYYVG"/>
<dbReference type="FunFam" id="3.30.160.60:FF:002425">
    <property type="entry name" value="Zinc finger protein STAMENLESS 1"/>
    <property type="match status" value="1"/>
</dbReference>
<dbReference type="EMBL" id="CM001880">
    <property type="protein sequence ID" value="EOY00165.1"/>
    <property type="molecule type" value="Genomic_DNA"/>
</dbReference>
<proteinExistence type="predicted"/>
<evidence type="ECO:0000256" key="1">
    <source>
        <dbReference type="ARBA" id="ARBA00004123"/>
    </source>
</evidence>
<keyword evidence="4 8" id="KW-0863">Zinc-finger</keyword>
<dbReference type="PANTHER" id="PTHR45730">
    <property type="entry name" value="ZINC FINGER PROTEIN JAGGED"/>
    <property type="match status" value="1"/>
</dbReference>
<dbReference type="PROSITE" id="PS00028">
    <property type="entry name" value="ZINC_FINGER_C2H2_1"/>
    <property type="match status" value="1"/>
</dbReference>
<evidence type="ECO:0000313" key="11">
    <source>
        <dbReference type="EMBL" id="EOY00165.1"/>
    </source>
</evidence>
<keyword evidence="5" id="KW-0221">Differentiation</keyword>
<feature type="compositionally biased region" description="Gly residues" evidence="9">
    <location>
        <begin position="238"/>
        <end position="253"/>
    </location>
</feature>
<dbReference type="GO" id="GO:0008270">
    <property type="term" value="F:zinc ion binding"/>
    <property type="evidence" value="ECO:0007669"/>
    <property type="project" value="UniProtKB-KW"/>
</dbReference>
<evidence type="ECO:0000256" key="5">
    <source>
        <dbReference type="ARBA" id="ARBA00022782"/>
    </source>
</evidence>
<dbReference type="InterPro" id="IPR013087">
    <property type="entry name" value="Znf_C2H2_type"/>
</dbReference>